<reference evidence="7" key="1">
    <citation type="journal article" date="2019" name="Int. J. Syst. Evol. Microbiol.">
        <title>The Global Catalogue of Microorganisms (GCM) 10K type strain sequencing project: providing services to taxonomists for standard genome sequencing and annotation.</title>
        <authorList>
            <consortium name="The Broad Institute Genomics Platform"/>
            <consortium name="The Broad Institute Genome Sequencing Center for Infectious Disease"/>
            <person name="Wu L."/>
            <person name="Ma J."/>
        </authorList>
    </citation>
    <scope>NUCLEOTIDE SEQUENCE [LARGE SCALE GENOMIC DNA]</scope>
    <source>
        <strain evidence="7">NBRC 105001</strain>
    </source>
</reference>
<dbReference type="EMBL" id="BSOU01000002">
    <property type="protein sequence ID" value="GLR73843.1"/>
    <property type="molecule type" value="Genomic_DNA"/>
</dbReference>
<comment type="similarity">
    <text evidence="1">Belongs to the LysR transcriptional regulatory family.</text>
</comment>
<dbReference type="PANTHER" id="PTHR30118:SF6">
    <property type="entry name" value="HTH-TYPE TRANSCRIPTIONAL REGULATOR LEUO"/>
    <property type="match status" value="1"/>
</dbReference>
<dbReference type="InterPro" id="IPR036390">
    <property type="entry name" value="WH_DNA-bd_sf"/>
</dbReference>
<dbReference type="InterPro" id="IPR036388">
    <property type="entry name" value="WH-like_DNA-bd_sf"/>
</dbReference>
<dbReference type="InterPro" id="IPR000847">
    <property type="entry name" value="LysR_HTH_N"/>
</dbReference>
<evidence type="ECO:0000256" key="2">
    <source>
        <dbReference type="ARBA" id="ARBA00023015"/>
    </source>
</evidence>
<gene>
    <name evidence="6" type="ORF">GCM10007855_07170</name>
</gene>
<feature type="domain" description="HTH lysR-type" evidence="5">
    <location>
        <begin position="7"/>
        <end position="64"/>
    </location>
</feature>
<accession>A0ABQ6AEN6</accession>
<evidence type="ECO:0000256" key="3">
    <source>
        <dbReference type="ARBA" id="ARBA00023125"/>
    </source>
</evidence>
<dbReference type="Pfam" id="PF00126">
    <property type="entry name" value="HTH_1"/>
    <property type="match status" value="1"/>
</dbReference>
<dbReference type="InterPro" id="IPR005119">
    <property type="entry name" value="LysR_subst-bd"/>
</dbReference>
<keyword evidence="2" id="KW-0805">Transcription regulation</keyword>
<name>A0ABQ6AEN6_9GAMM</name>
<dbReference type="Pfam" id="PF03466">
    <property type="entry name" value="LysR_substrate"/>
    <property type="match status" value="1"/>
</dbReference>
<proteinExistence type="inferred from homology"/>
<dbReference type="SUPFAM" id="SSF53850">
    <property type="entry name" value="Periplasmic binding protein-like II"/>
    <property type="match status" value="1"/>
</dbReference>
<dbReference type="Proteomes" id="UP001156660">
    <property type="component" value="Unassembled WGS sequence"/>
</dbReference>
<sequence>MSINKVMDLNLVRTFMAVYQCQSYTKASELLELTQPAVSAAIRRLETEIDKQLFIKKGRGIEATSKAHALANKFQFALDTINDAVNEKNTLSVYCAEIILHALVGMEQIDFSESPRSQSMMFEHLREQKVDLVLDVVTIKDSAFIIEDVYTEPLVVVCAKDHPRIQEQLTKEDYYRESHVIYSGRWQGLNGFEQIAQEPVKERKIALSVSSLSSVIMFVSHGESLGLVSQSFAKRWQQQLDLAIYPCPVNLHLANYKFIYHKRYINDPQHKKVRQQIMDRLGNKKSFADWMDI</sequence>
<dbReference type="PANTHER" id="PTHR30118">
    <property type="entry name" value="HTH-TYPE TRANSCRIPTIONAL REGULATOR LEUO-RELATED"/>
    <property type="match status" value="1"/>
</dbReference>
<comment type="caution">
    <text evidence="6">The sequence shown here is derived from an EMBL/GenBank/DDBJ whole genome shotgun (WGS) entry which is preliminary data.</text>
</comment>
<organism evidence="6 7">
    <name type="scientific">Aliivibrio sifiae</name>
    <dbReference type="NCBI Taxonomy" id="566293"/>
    <lineage>
        <taxon>Bacteria</taxon>
        <taxon>Pseudomonadati</taxon>
        <taxon>Pseudomonadota</taxon>
        <taxon>Gammaproteobacteria</taxon>
        <taxon>Vibrionales</taxon>
        <taxon>Vibrionaceae</taxon>
        <taxon>Aliivibrio</taxon>
    </lineage>
</organism>
<dbReference type="PRINTS" id="PR00039">
    <property type="entry name" value="HTHLYSR"/>
</dbReference>
<dbReference type="PROSITE" id="PS50931">
    <property type="entry name" value="HTH_LYSR"/>
    <property type="match status" value="1"/>
</dbReference>
<evidence type="ECO:0000256" key="1">
    <source>
        <dbReference type="ARBA" id="ARBA00009437"/>
    </source>
</evidence>
<dbReference type="SUPFAM" id="SSF46785">
    <property type="entry name" value="Winged helix' DNA-binding domain"/>
    <property type="match status" value="1"/>
</dbReference>
<dbReference type="InterPro" id="IPR050389">
    <property type="entry name" value="LysR-type_TF"/>
</dbReference>
<evidence type="ECO:0000259" key="5">
    <source>
        <dbReference type="PROSITE" id="PS50931"/>
    </source>
</evidence>
<dbReference type="Gene3D" id="1.10.10.10">
    <property type="entry name" value="Winged helix-like DNA-binding domain superfamily/Winged helix DNA-binding domain"/>
    <property type="match status" value="1"/>
</dbReference>
<protein>
    <submittedName>
        <fullName evidence="6">LysR family transcriptional regulator</fullName>
    </submittedName>
</protein>
<keyword evidence="3" id="KW-0238">DNA-binding</keyword>
<keyword evidence="7" id="KW-1185">Reference proteome</keyword>
<evidence type="ECO:0000256" key="4">
    <source>
        <dbReference type="ARBA" id="ARBA00023163"/>
    </source>
</evidence>
<evidence type="ECO:0000313" key="7">
    <source>
        <dbReference type="Proteomes" id="UP001156660"/>
    </source>
</evidence>
<evidence type="ECO:0000313" key="6">
    <source>
        <dbReference type="EMBL" id="GLR73843.1"/>
    </source>
</evidence>
<dbReference type="Gene3D" id="3.40.190.10">
    <property type="entry name" value="Periplasmic binding protein-like II"/>
    <property type="match status" value="2"/>
</dbReference>
<keyword evidence="4" id="KW-0804">Transcription</keyword>